<keyword evidence="1" id="KW-0732">Signal</keyword>
<feature type="signal peptide" evidence="1">
    <location>
        <begin position="1"/>
        <end position="24"/>
    </location>
</feature>
<gene>
    <name evidence="2" type="ORF">SAMN05216289_102260</name>
</gene>
<evidence type="ECO:0000313" key="2">
    <source>
        <dbReference type="EMBL" id="SFN02748.1"/>
    </source>
</evidence>
<proteinExistence type="predicted"/>
<evidence type="ECO:0000256" key="1">
    <source>
        <dbReference type="SAM" id="SignalP"/>
    </source>
</evidence>
<reference evidence="2 3" key="1">
    <citation type="submission" date="2016-10" db="EMBL/GenBank/DDBJ databases">
        <authorList>
            <person name="de Groot N.N."/>
        </authorList>
    </citation>
    <scope>NUCLEOTIDE SEQUENCE [LARGE SCALE GENOMIC DNA]</scope>
    <source>
        <strain evidence="2 3">CGMCC 1.7659</strain>
    </source>
</reference>
<name>A0A1I4VN88_9GAMM</name>
<feature type="chain" id="PRO_5011670658" description="DUF2141 domain-containing protein" evidence="1">
    <location>
        <begin position="25"/>
        <end position="153"/>
    </location>
</feature>
<sequence>MNFRYHLAAAVLFAVLASVSGVAAAQSSSAYRIDMIISRNGSLIGKPAIVAEAGAEAELTDQKPDKPDDGFRILVKVSPLADAPNGKESIKLDLTFFGRYNGKWNERDHHSITALVGKRVSFAFPSKAPESVGKDYDLVVTTSHVNPAANPAQ</sequence>
<evidence type="ECO:0008006" key="4">
    <source>
        <dbReference type="Google" id="ProtNLM"/>
    </source>
</evidence>
<dbReference type="AlphaFoldDB" id="A0A1I4VN88"/>
<evidence type="ECO:0000313" key="3">
    <source>
        <dbReference type="Proteomes" id="UP000198575"/>
    </source>
</evidence>
<organism evidence="2 3">
    <name type="scientific">Dokdonella immobilis</name>
    <dbReference type="NCBI Taxonomy" id="578942"/>
    <lineage>
        <taxon>Bacteria</taxon>
        <taxon>Pseudomonadati</taxon>
        <taxon>Pseudomonadota</taxon>
        <taxon>Gammaproteobacteria</taxon>
        <taxon>Lysobacterales</taxon>
        <taxon>Rhodanobacteraceae</taxon>
        <taxon>Dokdonella</taxon>
    </lineage>
</organism>
<dbReference type="STRING" id="578942.SAMN05216289_102260"/>
<protein>
    <recommendedName>
        <fullName evidence="4">DUF2141 domain-containing protein</fullName>
    </recommendedName>
</protein>
<keyword evidence="3" id="KW-1185">Reference proteome</keyword>
<dbReference type="RefSeq" id="WP_092404593.1">
    <property type="nucleotide sequence ID" value="NZ_FOVF01000002.1"/>
</dbReference>
<dbReference type="EMBL" id="FOVF01000002">
    <property type="protein sequence ID" value="SFN02748.1"/>
    <property type="molecule type" value="Genomic_DNA"/>
</dbReference>
<accession>A0A1I4VN88</accession>
<dbReference type="Proteomes" id="UP000198575">
    <property type="component" value="Unassembled WGS sequence"/>
</dbReference>